<evidence type="ECO:0000313" key="10">
    <source>
        <dbReference type="Proteomes" id="UP001642464"/>
    </source>
</evidence>
<dbReference type="SUPFAM" id="SSF52540">
    <property type="entry name" value="P-loop containing nucleoside triphosphate hydrolases"/>
    <property type="match status" value="1"/>
</dbReference>
<evidence type="ECO:0000256" key="5">
    <source>
        <dbReference type="ARBA" id="ARBA00022840"/>
    </source>
</evidence>
<evidence type="ECO:0000256" key="2">
    <source>
        <dbReference type="ARBA" id="ARBA00022450"/>
    </source>
</evidence>
<organism evidence="9 10">
    <name type="scientific">Durusdinium trenchii</name>
    <dbReference type="NCBI Taxonomy" id="1381693"/>
    <lineage>
        <taxon>Eukaryota</taxon>
        <taxon>Sar</taxon>
        <taxon>Alveolata</taxon>
        <taxon>Dinophyceae</taxon>
        <taxon>Suessiales</taxon>
        <taxon>Symbiodiniaceae</taxon>
        <taxon>Durusdinium</taxon>
    </lineage>
</organism>
<dbReference type="InterPro" id="IPR003593">
    <property type="entry name" value="AAA+_ATPase"/>
</dbReference>
<evidence type="ECO:0000256" key="4">
    <source>
        <dbReference type="ARBA" id="ARBA00022741"/>
    </source>
</evidence>
<evidence type="ECO:0000256" key="3">
    <source>
        <dbReference type="ARBA" id="ARBA00022553"/>
    </source>
</evidence>
<evidence type="ECO:0000259" key="8">
    <source>
        <dbReference type="PROSITE" id="PS50075"/>
    </source>
</evidence>
<evidence type="ECO:0000256" key="6">
    <source>
        <dbReference type="RuleBase" id="RU000722"/>
    </source>
</evidence>
<reference evidence="9 10" key="1">
    <citation type="submission" date="2024-02" db="EMBL/GenBank/DDBJ databases">
        <authorList>
            <person name="Chen Y."/>
            <person name="Shah S."/>
            <person name="Dougan E. K."/>
            <person name="Thang M."/>
            <person name="Chan C."/>
        </authorList>
    </citation>
    <scope>NUCLEOTIDE SEQUENCE [LARGE SCALE GENOMIC DNA]</scope>
</reference>
<dbReference type="InterPro" id="IPR009081">
    <property type="entry name" value="PP-bd_ACP"/>
</dbReference>
<dbReference type="Proteomes" id="UP001642464">
    <property type="component" value="Unassembled WGS sequence"/>
</dbReference>
<keyword evidence="6" id="KW-0444">Lipid biosynthesis</keyword>
<dbReference type="SMART" id="SM00382">
    <property type="entry name" value="AAA"/>
    <property type="match status" value="1"/>
</dbReference>
<dbReference type="InterPro" id="IPR015854">
    <property type="entry name" value="ABC_transpr_LolD-like"/>
</dbReference>
<name>A0ABP0PQ13_9DINO</name>
<evidence type="ECO:0000256" key="1">
    <source>
        <dbReference type="ARBA" id="ARBA00010930"/>
    </source>
</evidence>
<keyword evidence="4" id="KW-0547">Nucleotide-binding</keyword>
<sequence length="771" mass="85814">MEQNKQQVSALPNRLPTAVSDRLVYCQRTVTNGYTYIVFKLDGTLDVDRLRRAVRLLVDAEPVLGSRFVEGRFSPYWQRRDDLDDVEWVSVIEGTLVETMLDELADDRRDPCVDPVFRVLLFRGETDQLTIEICNVCSDGSGGMYLFQRIGAIYEALAAHPDHVPKIGRFRERGYGVVCRAMGWKGRWTILKNGVRTALRLNRAGRWKFEVPEEGPERTFRYTVVLEPDRVRRLSRYGRKHGASVNILVLTAAYRALKREFCPDETDPLPIMMPVSLRSYFPGEFDDIPTHFVGATFLLGQGGADVPFESTLETFREQFKAQRKTFLGMVAPALIVESLPPLNALFHCIPYSLIKSMVRRRTGRTRNSGGPGLMSFSCLDLPANSVRLGPHRVESVEVGGNVPRIAGVAGFGVMRIGDRLSITTMGFEHCLSPSRLKSVVDSLVEDLPGAESQETERVRGRGLEKEGAKSASPSVRQRYRMGMAGRIVDGESIEQSSETKRKMNVEEKVREIILGIVDVSEDEIKADSKLRSDLGATSVEIVEVVAAIENEFDIDISDEEVQEIRTFGGIVEFVKGKVDGPNGDCFGPEVPGSLERIRGTEFVAQTVSTCRDRAVTKVYQLGEMDVHALAGVSLKIEKGEFIALVGPSGSGKSTLMNVLGCLDRPTSGSYLLDDVEVEKLNADARAGIRNRKIGFVFQSFNLLSRTTAIENVELPMLYSRAVAIRDRRNRAKELLDLIVLRDGNILVDTTDAEEAIKAIDHSARIDLDDEE</sequence>
<dbReference type="EMBL" id="CAXAMM010038036">
    <property type="protein sequence ID" value="CAK9078100.1"/>
    <property type="molecule type" value="Genomic_DNA"/>
</dbReference>
<dbReference type="SUPFAM" id="SSF47336">
    <property type="entry name" value="ACP-like"/>
    <property type="match status" value="1"/>
</dbReference>
<dbReference type="InterPro" id="IPR036736">
    <property type="entry name" value="ACP-like_sf"/>
</dbReference>
<dbReference type="InterPro" id="IPR003439">
    <property type="entry name" value="ABC_transporter-like_ATP-bd"/>
</dbReference>
<dbReference type="Gene3D" id="3.30.559.10">
    <property type="entry name" value="Chloramphenicol acetyltransferase-like domain"/>
    <property type="match status" value="1"/>
</dbReference>
<dbReference type="Gene3D" id="1.10.1200.10">
    <property type="entry name" value="ACP-like"/>
    <property type="match status" value="1"/>
</dbReference>
<evidence type="ECO:0000256" key="7">
    <source>
        <dbReference type="SAM" id="MobiDB-lite"/>
    </source>
</evidence>
<gene>
    <name evidence="9" type="ORF">SCF082_LOCUS37402</name>
</gene>
<comment type="similarity">
    <text evidence="1">Belongs to the acyl carrier protein (ACP) family.</text>
</comment>
<dbReference type="HAMAP" id="MF_01217">
    <property type="entry name" value="Acyl_carrier"/>
    <property type="match status" value="1"/>
</dbReference>
<keyword evidence="6" id="KW-0275">Fatty acid biosynthesis</keyword>
<dbReference type="Pfam" id="PF00550">
    <property type="entry name" value="PP-binding"/>
    <property type="match status" value="1"/>
</dbReference>
<dbReference type="Gene3D" id="3.40.50.300">
    <property type="entry name" value="P-loop containing nucleotide triphosphate hydrolases"/>
    <property type="match status" value="1"/>
</dbReference>
<dbReference type="InterPro" id="IPR003231">
    <property type="entry name" value="ACP"/>
</dbReference>
<dbReference type="SUPFAM" id="SSF52777">
    <property type="entry name" value="CoA-dependent acyltransferases"/>
    <property type="match status" value="2"/>
</dbReference>
<dbReference type="InterPro" id="IPR027417">
    <property type="entry name" value="P-loop_NTPase"/>
</dbReference>
<feature type="compositionally biased region" description="Basic and acidic residues" evidence="7">
    <location>
        <begin position="454"/>
        <end position="468"/>
    </location>
</feature>
<keyword evidence="10" id="KW-1185">Reference proteome</keyword>
<keyword evidence="6" id="KW-0443">Lipid metabolism</keyword>
<dbReference type="PROSITE" id="PS50075">
    <property type="entry name" value="CARRIER"/>
    <property type="match status" value="1"/>
</dbReference>
<keyword evidence="6" id="KW-0276">Fatty acid metabolism</keyword>
<evidence type="ECO:0000313" key="9">
    <source>
        <dbReference type="EMBL" id="CAK9078100.1"/>
    </source>
</evidence>
<comment type="caution">
    <text evidence="9">The sequence shown here is derived from an EMBL/GenBank/DDBJ whole genome shotgun (WGS) entry which is preliminary data.</text>
</comment>
<feature type="domain" description="Carrier" evidence="8">
    <location>
        <begin position="503"/>
        <end position="578"/>
    </location>
</feature>
<comment type="function">
    <text evidence="6">Carrier of the growing fatty acid chain in fatty acid biosynthesis.</text>
</comment>
<dbReference type="Gene3D" id="3.30.559.30">
    <property type="entry name" value="Nonribosomal peptide synthetase, condensation domain"/>
    <property type="match status" value="1"/>
</dbReference>
<keyword evidence="2 6" id="KW-0596">Phosphopantetheine</keyword>
<keyword evidence="3" id="KW-0597">Phosphoprotein</keyword>
<dbReference type="InterPro" id="IPR023213">
    <property type="entry name" value="CAT-like_dom_sf"/>
</dbReference>
<protein>
    <recommendedName>
        <fullName evidence="6">Acyl carrier protein</fullName>
    </recommendedName>
</protein>
<accession>A0ABP0PQ13</accession>
<dbReference type="PANTHER" id="PTHR24220">
    <property type="entry name" value="IMPORT ATP-BINDING PROTEIN"/>
    <property type="match status" value="1"/>
</dbReference>
<proteinExistence type="inferred from homology"/>
<dbReference type="Pfam" id="PF00005">
    <property type="entry name" value="ABC_tran"/>
    <property type="match status" value="1"/>
</dbReference>
<dbReference type="PANTHER" id="PTHR24220:SF86">
    <property type="entry name" value="ABC TRANSPORTER ABCH.1"/>
    <property type="match status" value="1"/>
</dbReference>
<feature type="region of interest" description="Disordered" evidence="7">
    <location>
        <begin position="447"/>
        <end position="474"/>
    </location>
</feature>
<dbReference type="GO" id="GO:0005524">
    <property type="term" value="F:ATP binding"/>
    <property type="evidence" value="ECO:0007669"/>
    <property type="project" value="UniProtKB-KW"/>
</dbReference>
<keyword evidence="5 9" id="KW-0067">ATP-binding</keyword>